<organism evidence="2 3">
    <name type="scientific">Ascobolus immersus RN42</name>
    <dbReference type="NCBI Taxonomy" id="1160509"/>
    <lineage>
        <taxon>Eukaryota</taxon>
        <taxon>Fungi</taxon>
        <taxon>Dikarya</taxon>
        <taxon>Ascomycota</taxon>
        <taxon>Pezizomycotina</taxon>
        <taxon>Pezizomycetes</taxon>
        <taxon>Pezizales</taxon>
        <taxon>Ascobolaceae</taxon>
        <taxon>Ascobolus</taxon>
    </lineage>
</organism>
<evidence type="ECO:0000313" key="2">
    <source>
        <dbReference type="EMBL" id="RPA79882.1"/>
    </source>
</evidence>
<protein>
    <submittedName>
        <fullName evidence="2">Uncharacterized protein</fullName>
    </submittedName>
</protein>
<name>A0A3N4I196_ASCIM</name>
<gene>
    <name evidence="2" type="ORF">BJ508DRAFT_327934</name>
</gene>
<accession>A0A3N4I196</accession>
<feature type="region of interest" description="Disordered" evidence="1">
    <location>
        <begin position="160"/>
        <end position="221"/>
    </location>
</feature>
<sequence>MANDQYPQDYEGEGVIKRLNAHFAYVVDVMVGDVPVGRTSASNAILVGVKESGVMDSGRILLFMEKGIRAVWRGVQVLMQGGEERIGEWEQDTLDLYVSLQIGLCCGEWGLEQVMGRVCKWRSRTEGLFWEMERKGWCVRGYGRQGRVLVVRTPEVEGGAVEEAEGNEGWKDREELMGESSGEDLEDDGRVGSRRRPSELGTQSQGGLRIDLFTPEGGEGV</sequence>
<keyword evidence="3" id="KW-1185">Reference proteome</keyword>
<evidence type="ECO:0000313" key="3">
    <source>
        <dbReference type="Proteomes" id="UP000275078"/>
    </source>
</evidence>
<dbReference type="AlphaFoldDB" id="A0A3N4I196"/>
<proteinExistence type="predicted"/>
<dbReference type="Proteomes" id="UP000275078">
    <property type="component" value="Unassembled WGS sequence"/>
</dbReference>
<evidence type="ECO:0000256" key="1">
    <source>
        <dbReference type="SAM" id="MobiDB-lite"/>
    </source>
</evidence>
<dbReference type="EMBL" id="ML119694">
    <property type="protein sequence ID" value="RPA79882.1"/>
    <property type="molecule type" value="Genomic_DNA"/>
</dbReference>
<reference evidence="2 3" key="1">
    <citation type="journal article" date="2018" name="Nat. Ecol. Evol.">
        <title>Pezizomycetes genomes reveal the molecular basis of ectomycorrhizal truffle lifestyle.</title>
        <authorList>
            <person name="Murat C."/>
            <person name="Payen T."/>
            <person name="Noel B."/>
            <person name="Kuo A."/>
            <person name="Morin E."/>
            <person name="Chen J."/>
            <person name="Kohler A."/>
            <person name="Krizsan K."/>
            <person name="Balestrini R."/>
            <person name="Da Silva C."/>
            <person name="Montanini B."/>
            <person name="Hainaut M."/>
            <person name="Levati E."/>
            <person name="Barry K.W."/>
            <person name="Belfiori B."/>
            <person name="Cichocki N."/>
            <person name="Clum A."/>
            <person name="Dockter R.B."/>
            <person name="Fauchery L."/>
            <person name="Guy J."/>
            <person name="Iotti M."/>
            <person name="Le Tacon F."/>
            <person name="Lindquist E.A."/>
            <person name="Lipzen A."/>
            <person name="Malagnac F."/>
            <person name="Mello A."/>
            <person name="Molinier V."/>
            <person name="Miyauchi S."/>
            <person name="Poulain J."/>
            <person name="Riccioni C."/>
            <person name="Rubini A."/>
            <person name="Sitrit Y."/>
            <person name="Splivallo R."/>
            <person name="Traeger S."/>
            <person name="Wang M."/>
            <person name="Zifcakova L."/>
            <person name="Wipf D."/>
            <person name="Zambonelli A."/>
            <person name="Paolocci F."/>
            <person name="Nowrousian M."/>
            <person name="Ottonello S."/>
            <person name="Baldrian P."/>
            <person name="Spatafora J.W."/>
            <person name="Henrissat B."/>
            <person name="Nagy L.G."/>
            <person name="Aury J.M."/>
            <person name="Wincker P."/>
            <person name="Grigoriev I.V."/>
            <person name="Bonfante P."/>
            <person name="Martin F.M."/>
        </authorList>
    </citation>
    <scope>NUCLEOTIDE SEQUENCE [LARGE SCALE GENOMIC DNA]</scope>
    <source>
        <strain evidence="2 3">RN42</strain>
    </source>
</reference>